<evidence type="ECO:0000256" key="5">
    <source>
        <dbReference type="ARBA" id="ARBA00023186"/>
    </source>
</evidence>
<organism evidence="6 7">
    <name type="scientific">Sedimenticola thiotaurini</name>
    <dbReference type="NCBI Taxonomy" id="1543721"/>
    <lineage>
        <taxon>Bacteria</taxon>
        <taxon>Pseudomonadati</taxon>
        <taxon>Pseudomonadota</taxon>
        <taxon>Gammaproteobacteria</taxon>
        <taxon>Chromatiales</taxon>
        <taxon>Sedimenticolaceae</taxon>
        <taxon>Sedimenticola</taxon>
    </lineage>
</organism>
<dbReference type="STRING" id="1543721.AAY24_04060"/>
<dbReference type="Pfam" id="PF03937">
    <property type="entry name" value="Sdh5"/>
    <property type="match status" value="1"/>
</dbReference>
<evidence type="ECO:0000313" key="7">
    <source>
        <dbReference type="Proteomes" id="UP000317355"/>
    </source>
</evidence>
<comment type="similarity">
    <text evidence="2">Belongs to the SdhE FAD assembly factor family.</text>
</comment>
<gene>
    <name evidence="6" type="ORF">FHK82_14510</name>
</gene>
<comment type="caution">
    <text evidence="6">The sequence shown here is derived from an EMBL/GenBank/DDBJ whole genome shotgun (WGS) entry which is preliminary data.</text>
</comment>
<sequence length="90" mass="10429">MIDAVQGSDIPPLGQLRWQCRRGMLELDYILVGFLDQHFTDLALDDQQLFVRMLDFEDQLLLDWVMGNVVPSDASIRRLVGLMQKELKTH</sequence>
<dbReference type="EMBL" id="VMRY01000079">
    <property type="protein sequence ID" value="TVT51954.1"/>
    <property type="molecule type" value="Genomic_DNA"/>
</dbReference>
<accession>A0A558CT61</accession>
<dbReference type="GO" id="GO:0006105">
    <property type="term" value="P:succinate metabolic process"/>
    <property type="evidence" value="ECO:0007669"/>
    <property type="project" value="TreeGrafter"/>
</dbReference>
<dbReference type="Proteomes" id="UP000317355">
    <property type="component" value="Unassembled WGS sequence"/>
</dbReference>
<name>A0A558CT61_9GAMM</name>
<keyword evidence="4" id="KW-0963">Cytoplasm</keyword>
<evidence type="ECO:0000256" key="3">
    <source>
        <dbReference type="ARBA" id="ARBA00019418"/>
    </source>
</evidence>
<dbReference type="PANTHER" id="PTHR39585">
    <property type="entry name" value="FAD ASSEMBLY FACTOR SDHE"/>
    <property type="match status" value="1"/>
</dbReference>
<protein>
    <recommendedName>
        <fullName evidence="3">FAD assembly factor SdhE</fullName>
    </recommendedName>
</protein>
<dbReference type="InterPro" id="IPR050531">
    <property type="entry name" value="SdhE_FAD_assembly_factor"/>
</dbReference>
<dbReference type="GO" id="GO:0005737">
    <property type="term" value="C:cytoplasm"/>
    <property type="evidence" value="ECO:0007669"/>
    <property type="project" value="UniProtKB-SubCell"/>
</dbReference>
<evidence type="ECO:0000256" key="2">
    <source>
        <dbReference type="ARBA" id="ARBA00008571"/>
    </source>
</evidence>
<evidence type="ECO:0000256" key="1">
    <source>
        <dbReference type="ARBA" id="ARBA00004496"/>
    </source>
</evidence>
<keyword evidence="5" id="KW-0143">Chaperone</keyword>
<dbReference type="SUPFAM" id="SSF109910">
    <property type="entry name" value="YgfY-like"/>
    <property type="match status" value="1"/>
</dbReference>
<dbReference type="InterPro" id="IPR005631">
    <property type="entry name" value="SDH"/>
</dbReference>
<comment type="subcellular location">
    <subcellularLocation>
        <location evidence="1">Cytoplasm</location>
    </subcellularLocation>
</comment>
<evidence type="ECO:0000256" key="4">
    <source>
        <dbReference type="ARBA" id="ARBA00022490"/>
    </source>
</evidence>
<dbReference type="PANTHER" id="PTHR39585:SF1">
    <property type="entry name" value="FAD ASSEMBLY FACTOR SDHE"/>
    <property type="match status" value="1"/>
</dbReference>
<evidence type="ECO:0000313" key="6">
    <source>
        <dbReference type="EMBL" id="TVT51954.1"/>
    </source>
</evidence>
<dbReference type="InterPro" id="IPR036714">
    <property type="entry name" value="SDH_sf"/>
</dbReference>
<proteinExistence type="inferred from homology"/>
<dbReference type="AlphaFoldDB" id="A0A558CT61"/>
<dbReference type="Gene3D" id="1.10.150.250">
    <property type="entry name" value="Flavinator of succinate dehydrogenase"/>
    <property type="match status" value="1"/>
</dbReference>
<reference evidence="6 7" key="1">
    <citation type="submission" date="2019-07" db="EMBL/GenBank/DDBJ databases">
        <title>The pathways for chlorine oxyanion respiration interact through the shared metabolite chlorate.</title>
        <authorList>
            <person name="Barnum T.P."/>
            <person name="Cheng Y."/>
            <person name="Hill K.A."/>
            <person name="Lucas L.N."/>
            <person name="Carlson H.K."/>
            <person name="Coates J.D."/>
        </authorList>
    </citation>
    <scope>NUCLEOTIDE SEQUENCE [LARGE SCALE GENOMIC DNA]</scope>
    <source>
        <strain evidence="6">BK-3</strain>
    </source>
</reference>